<organism evidence="3 4">
    <name type="scientific">Mizuhopecten yessoensis</name>
    <name type="common">Japanese scallop</name>
    <name type="synonym">Patinopecten yessoensis</name>
    <dbReference type="NCBI Taxonomy" id="6573"/>
    <lineage>
        <taxon>Eukaryota</taxon>
        <taxon>Metazoa</taxon>
        <taxon>Spiralia</taxon>
        <taxon>Lophotrochozoa</taxon>
        <taxon>Mollusca</taxon>
        <taxon>Bivalvia</taxon>
        <taxon>Autobranchia</taxon>
        <taxon>Pteriomorphia</taxon>
        <taxon>Pectinida</taxon>
        <taxon>Pectinoidea</taxon>
        <taxon>Pectinidae</taxon>
        <taxon>Mizuhopecten</taxon>
    </lineage>
</organism>
<dbReference type="InterPro" id="IPR036164">
    <property type="entry name" value="bL21-like_sf"/>
</dbReference>
<dbReference type="PANTHER" id="PTHR21349:SF0">
    <property type="entry name" value="LARGE RIBOSOMAL SUBUNIT PROTEIN BL21M"/>
    <property type="match status" value="1"/>
</dbReference>
<dbReference type="Proteomes" id="UP000242188">
    <property type="component" value="Unassembled WGS sequence"/>
</dbReference>
<dbReference type="GO" id="GO:0003735">
    <property type="term" value="F:structural constituent of ribosome"/>
    <property type="evidence" value="ECO:0007669"/>
    <property type="project" value="TreeGrafter"/>
</dbReference>
<proteinExistence type="inferred from homology"/>
<reference evidence="3 4" key="1">
    <citation type="journal article" date="2017" name="Nat. Ecol. Evol.">
        <title>Scallop genome provides insights into evolution of bilaterian karyotype and development.</title>
        <authorList>
            <person name="Wang S."/>
            <person name="Zhang J."/>
            <person name="Jiao W."/>
            <person name="Li J."/>
            <person name="Xun X."/>
            <person name="Sun Y."/>
            <person name="Guo X."/>
            <person name="Huan P."/>
            <person name="Dong B."/>
            <person name="Zhang L."/>
            <person name="Hu X."/>
            <person name="Sun X."/>
            <person name="Wang J."/>
            <person name="Zhao C."/>
            <person name="Wang Y."/>
            <person name="Wang D."/>
            <person name="Huang X."/>
            <person name="Wang R."/>
            <person name="Lv J."/>
            <person name="Li Y."/>
            <person name="Zhang Z."/>
            <person name="Liu B."/>
            <person name="Lu W."/>
            <person name="Hui Y."/>
            <person name="Liang J."/>
            <person name="Zhou Z."/>
            <person name="Hou R."/>
            <person name="Li X."/>
            <person name="Liu Y."/>
            <person name="Li H."/>
            <person name="Ning X."/>
            <person name="Lin Y."/>
            <person name="Zhao L."/>
            <person name="Xing Q."/>
            <person name="Dou J."/>
            <person name="Li Y."/>
            <person name="Mao J."/>
            <person name="Guo H."/>
            <person name="Dou H."/>
            <person name="Li T."/>
            <person name="Mu C."/>
            <person name="Jiang W."/>
            <person name="Fu Q."/>
            <person name="Fu X."/>
            <person name="Miao Y."/>
            <person name="Liu J."/>
            <person name="Yu Q."/>
            <person name="Li R."/>
            <person name="Liao H."/>
            <person name="Li X."/>
            <person name="Kong Y."/>
            <person name="Jiang Z."/>
            <person name="Chourrout D."/>
            <person name="Li R."/>
            <person name="Bao Z."/>
        </authorList>
    </citation>
    <scope>NUCLEOTIDE SEQUENCE [LARGE SCALE GENOMIC DNA]</scope>
    <source>
        <strain evidence="3 4">PY_sf001</strain>
    </source>
</reference>
<evidence type="ECO:0000313" key="3">
    <source>
        <dbReference type="EMBL" id="OWF42989.1"/>
    </source>
</evidence>
<dbReference type="PANTHER" id="PTHR21349">
    <property type="entry name" value="50S RIBOSOMAL PROTEIN L21"/>
    <property type="match status" value="1"/>
</dbReference>
<dbReference type="STRING" id="6573.A0A210Q2U2"/>
<keyword evidence="3" id="KW-0689">Ribosomal protein</keyword>
<comment type="similarity">
    <text evidence="1">Belongs to the bacterial ribosomal protein bL21 family.</text>
</comment>
<dbReference type="EMBL" id="NEDP02005182">
    <property type="protein sequence ID" value="OWF42989.1"/>
    <property type="molecule type" value="Genomic_DNA"/>
</dbReference>
<dbReference type="InterPro" id="IPR028909">
    <property type="entry name" value="bL21-like"/>
</dbReference>
<dbReference type="AlphaFoldDB" id="A0A210Q2U2"/>
<evidence type="ECO:0000256" key="1">
    <source>
        <dbReference type="ARBA" id="ARBA00008563"/>
    </source>
</evidence>
<dbReference type="GO" id="GO:0005762">
    <property type="term" value="C:mitochondrial large ribosomal subunit"/>
    <property type="evidence" value="ECO:0007669"/>
    <property type="project" value="TreeGrafter"/>
</dbReference>
<evidence type="ECO:0000313" key="4">
    <source>
        <dbReference type="Proteomes" id="UP000242188"/>
    </source>
</evidence>
<protein>
    <recommendedName>
        <fullName evidence="2">Large ribosomal subunit protein bL21m</fullName>
    </recommendedName>
</protein>
<sequence>MANKACGFLYRQFVPTLCKALKGSVNCSKTDAASCAVRGKYPVGSFTINRHIHTSQTADSRRFSAVAELKTPESSKTATELVIETLVSTDLGRLFAVVQVAGKQRKVTTEDVIIVQSDFPPNVGDRIRLEKVLLVGGKDFTLMGTPMLSRQQVCVEATVIEKTISQYQINFGYKRRHRSSHFRYKPPPGNSYQEVVLILRQASSGKLLPRSDKPPEGNSYQGVVLVLRQASSGKLLPRSGSYPETSLLRETPAKEWFLYLDKLPQGNSYQGVVLILRQVSSGKLLPMSGSYTPQGNSYQGVVLVLRQASSGKLLPRSGSYT</sequence>
<dbReference type="OrthoDB" id="5994at2759"/>
<gene>
    <name evidence="3" type="ORF">KP79_PYT01960</name>
</gene>
<evidence type="ECO:0000256" key="2">
    <source>
        <dbReference type="ARBA" id="ARBA00044129"/>
    </source>
</evidence>
<comment type="caution">
    <text evidence="3">The sequence shown here is derived from an EMBL/GenBank/DDBJ whole genome shotgun (WGS) entry which is preliminary data.</text>
</comment>
<keyword evidence="4" id="KW-1185">Reference proteome</keyword>
<accession>A0A210Q2U2</accession>
<dbReference type="SUPFAM" id="SSF141091">
    <property type="entry name" value="L21p-like"/>
    <property type="match status" value="1"/>
</dbReference>
<name>A0A210Q2U2_MIZYE</name>
<keyword evidence="3" id="KW-0687">Ribonucleoprotein</keyword>
<dbReference type="Pfam" id="PF00829">
    <property type="entry name" value="Ribosomal_L21p"/>
    <property type="match status" value="1"/>
</dbReference>